<feature type="compositionally biased region" description="Basic and acidic residues" evidence="1">
    <location>
        <begin position="33"/>
        <end position="42"/>
    </location>
</feature>
<protein>
    <submittedName>
        <fullName evidence="2">Uncharacterized protein</fullName>
    </submittedName>
</protein>
<keyword evidence="3" id="KW-1185">Reference proteome</keyword>
<feature type="region of interest" description="Disordered" evidence="1">
    <location>
        <begin position="123"/>
        <end position="148"/>
    </location>
</feature>
<feature type="region of interest" description="Disordered" evidence="1">
    <location>
        <begin position="1"/>
        <end position="56"/>
    </location>
</feature>
<organism evidence="2 3">
    <name type="scientific">Suillus luteus UH-Slu-Lm8-n1</name>
    <dbReference type="NCBI Taxonomy" id="930992"/>
    <lineage>
        <taxon>Eukaryota</taxon>
        <taxon>Fungi</taxon>
        <taxon>Dikarya</taxon>
        <taxon>Basidiomycota</taxon>
        <taxon>Agaricomycotina</taxon>
        <taxon>Agaricomycetes</taxon>
        <taxon>Agaricomycetidae</taxon>
        <taxon>Boletales</taxon>
        <taxon>Suillineae</taxon>
        <taxon>Suillaceae</taxon>
        <taxon>Suillus</taxon>
    </lineage>
</organism>
<reference evidence="2 3" key="1">
    <citation type="submission" date="2014-04" db="EMBL/GenBank/DDBJ databases">
        <authorList>
            <consortium name="DOE Joint Genome Institute"/>
            <person name="Kuo A."/>
            <person name="Ruytinx J."/>
            <person name="Rineau F."/>
            <person name="Colpaert J."/>
            <person name="Kohler A."/>
            <person name="Nagy L.G."/>
            <person name="Floudas D."/>
            <person name="Copeland A."/>
            <person name="Barry K.W."/>
            <person name="Cichocki N."/>
            <person name="Veneault-Fourrey C."/>
            <person name="LaButti K."/>
            <person name="Lindquist E.A."/>
            <person name="Lipzen A."/>
            <person name="Lundell T."/>
            <person name="Morin E."/>
            <person name="Murat C."/>
            <person name="Sun H."/>
            <person name="Tunlid A."/>
            <person name="Henrissat B."/>
            <person name="Grigoriev I.V."/>
            <person name="Hibbett D.S."/>
            <person name="Martin F."/>
            <person name="Nordberg H.P."/>
            <person name="Cantor M.N."/>
            <person name="Hua S.X."/>
        </authorList>
    </citation>
    <scope>NUCLEOTIDE SEQUENCE [LARGE SCALE GENOMIC DNA]</scope>
    <source>
        <strain evidence="2 3">UH-Slu-Lm8-n1</strain>
    </source>
</reference>
<name>A0A0D0B1V4_9AGAM</name>
<dbReference type="AlphaFoldDB" id="A0A0D0B1V4"/>
<feature type="compositionally biased region" description="Polar residues" evidence="1">
    <location>
        <begin position="134"/>
        <end position="143"/>
    </location>
</feature>
<evidence type="ECO:0000313" key="3">
    <source>
        <dbReference type="Proteomes" id="UP000054485"/>
    </source>
</evidence>
<accession>A0A0D0B1V4</accession>
<reference evidence="3" key="2">
    <citation type="submission" date="2015-01" db="EMBL/GenBank/DDBJ databases">
        <title>Evolutionary Origins and Diversification of the Mycorrhizal Mutualists.</title>
        <authorList>
            <consortium name="DOE Joint Genome Institute"/>
            <consortium name="Mycorrhizal Genomics Consortium"/>
            <person name="Kohler A."/>
            <person name="Kuo A."/>
            <person name="Nagy L.G."/>
            <person name="Floudas D."/>
            <person name="Copeland A."/>
            <person name="Barry K.W."/>
            <person name="Cichocki N."/>
            <person name="Veneault-Fourrey C."/>
            <person name="LaButti K."/>
            <person name="Lindquist E.A."/>
            <person name="Lipzen A."/>
            <person name="Lundell T."/>
            <person name="Morin E."/>
            <person name="Murat C."/>
            <person name="Riley R."/>
            <person name="Ohm R."/>
            <person name="Sun H."/>
            <person name="Tunlid A."/>
            <person name="Henrissat B."/>
            <person name="Grigoriev I.V."/>
            <person name="Hibbett D.S."/>
            <person name="Martin F."/>
        </authorList>
    </citation>
    <scope>NUCLEOTIDE SEQUENCE [LARGE SCALE GENOMIC DNA]</scope>
    <source>
        <strain evidence="3">UH-Slu-Lm8-n1</strain>
    </source>
</reference>
<evidence type="ECO:0000313" key="2">
    <source>
        <dbReference type="EMBL" id="KIK40462.1"/>
    </source>
</evidence>
<evidence type="ECO:0000256" key="1">
    <source>
        <dbReference type="SAM" id="MobiDB-lite"/>
    </source>
</evidence>
<dbReference type="HOGENOM" id="CLU_845130_0_0_1"/>
<dbReference type="InParanoid" id="A0A0D0B1V4"/>
<dbReference type="OrthoDB" id="2681072at2759"/>
<proteinExistence type="predicted"/>
<dbReference type="Proteomes" id="UP000054485">
    <property type="component" value="Unassembled WGS sequence"/>
</dbReference>
<dbReference type="EMBL" id="KN835302">
    <property type="protein sequence ID" value="KIK40462.1"/>
    <property type="molecule type" value="Genomic_DNA"/>
</dbReference>
<sequence>MNSFKKMLQKSNDDRVALKHSKTMPHGSSSQGRMREPPRTDPSKPAYRGKTPLKKSDIVYVEQAPGILEINHGKRSQRTYHGLTHANSDVRADLLDKFPHSHEPTEGLPRSGFRALSLKSKSLRPQMPTHDSDASGQQASTPVPSIPRSLHPILSRSAHSSRINIKEVPTHVAVPGPAPDYPPSFWPYPKYDEMLHEQDPTVLRWMINLHPLAPVRNERCPEHMRPMHFDMDDPRCLEKTLRWHIQMALAQGRPLDVRAGGRYRRIVDANDPMGIVPETGADWSNQGGHW</sequence>
<gene>
    <name evidence="2" type="ORF">CY34DRAFT_13725</name>
</gene>